<reference evidence="2 3" key="1">
    <citation type="submission" date="2016-03" db="EMBL/GenBank/DDBJ databases">
        <authorList>
            <person name="Ploux O."/>
        </authorList>
    </citation>
    <scope>NUCLEOTIDE SEQUENCE [LARGE SCALE GENOMIC DNA]</scope>
    <source>
        <strain evidence="2 3">UAMH 11012</strain>
    </source>
</reference>
<evidence type="ECO:0000256" key="1">
    <source>
        <dbReference type="SAM" id="MobiDB-lite"/>
    </source>
</evidence>
<protein>
    <submittedName>
        <fullName evidence="2">Uncharacterized protein</fullName>
    </submittedName>
</protein>
<proteinExistence type="predicted"/>
<dbReference type="AlphaFoldDB" id="A0A1L7WFJ1"/>
<sequence length="405" mass="46360">MELTAIKVHGKKKRDCGKAAVADRKLLKRPSGRPFKLSDQNEETHVSAISEPPSKKSKKRTMKNLKSRRKMSDLEKLPTEILETVFLFCLNLDLPKASPIIAAKLSSQIVYNKTILTAFGPTWERWHGRERNWLQKRNTQPGDFEEDPALQSAVLRCRWATLPIIMDAKDNWIQRFAKDRPFKPAWFDIKSNAPPEDFEEHDTPQDPTEEHDEPQMTAQEYLDADFKGFSDLILSERDGGWLWDECSWDRNSDVTEGIEMPQSLLSGPWDEDMLKYLFWLRKSGAGIDWLSSTSGEVGLEGMKKAILFGDIRAIHLLAWTGIIEKLDVDLLIWAFRNAGGDKLAVINQLLRLNFSTIPDRVSRKLDKELADLMEEARQDGDDEKHELVMRILTSETLDGRLEAVG</sequence>
<evidence type="ECO:0000313" key="3">
    <source>
        <dbReference type="Proteomes" id="UP000184330"/>
    </source>
</evidence>
<gene>
    <name evidence="2" type="ORF">PAC_01420</name>
</gene>
<feature type="region of interest" description="Disordered" evidence="1">
    <location>
        <begin position="30"/>
        <end position="70"/>
    </location>
</feature>
<dbReference type="STRING" id="576137.A0A1L7WFJ1"/>
<feature type="region of interest" description="Disordered" evidence="1">
    <location>
        <begin position="193"/>
        <end position="212"/>
    </location>
</feature>
<name>A0A1L7WFJ1_9HELO</name>
<keyword evidence="3" id="KW-1185">Reference proteome</keyword>
<dbReference type="Proteomes" id="UP000184330">
    <property type="component" value="Unassembled WGS sequence"/>
</dbReference>
<dbReference type="EMBL" id="FJOG01000002">
    <property type="protein sequence ID" value="CZR51543.1"/>
    <property type="molecule type" value="Genomic_DNA"/>
</dbReference>
<organism evidence="2 3">
    <name type="scientific">Phialocephala subalpina</name>
    <dbReference type="NCBI Taxonomy" id="576137"/>
    <lineage>
        <taxon>Eukaryota</taxon>
        <taxon>Fungi</taxon>
        <taxon>Dikarya</taxon>
        <taxon>Ascomycota</taxon>
        <taxon>Pezizomycotina</taxon>
        <taxon>Leotiomycetes</taxon>
        <taxon>Helotiales</taxon>
        <taxon>Mollisiaceae</taxon>
        <taxon>Phialocephala</taxon>
        <taxon>Phialocephala fortinii species complex</taxon>
    </lineage>
</organism>
<accession>A0A1L7WFJ1</accession>
<evidence type="ECO:0000313" key="2">
    <source>
        <dbReference type="EMBL" id="CZR51543.1"/>
    </source>
</evidence>
<dbReference type="OrthoDB" id="4167490at2759"/>
<feature type="compositionally biased region" description="Basic residues" evidence="1">
    <location>
        <begin position="55"/>
        <end position="69"/>
    </location>
</feature>